<keyword evidence="2" id="KW-1185">Reference proteome</keyword>
<dbReference type="EMBL" id="SDMP01000008">
    <property type="protein sequence ID" value="RYR42595.1"/>
    <property type="molecule type" value="Genomic_DNA"/>
</dbReference>
<name>A0A445BV36_ARAHY</name>
<dbReference type="AlphaFoldDB" id="A0A445BV36"/>
<protein>
    <submittedName>
        <fullName evidence="1">Uncharacterized protein</fullName>
    </submittedName>
</protein>
<accession>A0A445BV36</accession>
<gene>
    <name evidence="1" type="ORF">Ahy_A08g039048</name>
</gene>
<organism evidence="1 2">
    <name type="scientific">Arachis hypogaea</name>
    <name type="common">Peanut</name>
    <dbReference type="NCBI Taxonomy" id="3818"/>
    <lineage>
        <taxon>Eukaryota</taxon>
        <taxon>Viridiplantae</taxon>
        <taxon>Streptophyta</taxon>
        <taxon>Embryophyta</taxon>
        <taxon>Tracheophyta</taxon>
        <taxon>Spermatophyta</taxon>
        <taxon>Magnoliopsida</taxon>
        <taxon>eudicotyledons</taxon>
        <taxon>Gunneridae</taxon>
        <taxon>Pentapetalae</taxon>
        <taxon>rosids</taxon>
        <taxon>fabids</taxon>
        <taxon>Fabales</taxon>
        <taxon>Fabaceae</taxon>
        <taxon>Papilionoideae</taxon>
        <taxon>50 kb inversion clade</taxon>
        <taxon>dalbergioids sensu lato</taxon>
        <taxon>Dalbergieae</taxon>
        <taxon>Pterocarpus clade</taxon>
        <taxon>Arachis</taxon>
    </lineage>
</organism>
<proteinExistence type="predicted"/>
<evidence type="ECO:0000313" key="1">
    <source>
        <dbReference type="EMBL" id="RYR42595.1"/>
    </source>
</evidence>
<sequence length="120" mass="13533">MHDQVGVNPSPSVGSNQSVELGIDGSINGETIAHATIGEIKLLAVPLIQLTNKIKMNEHDKIRELSQQLAIEKKRCAAYKRQLELLFEHIEEHNNSLSKKIQHIVGNVKEIEAEEQQRHR</sequence>
<dbReference type="Proteomes" id="UP000289738">
    <property type="component" value="Chromosome A08"/>
</dbReference>
<comment type="caution">
    <text evidence="1">The sequence shown here is derived from an EMBL/GenBank/DDBJ whole genome shotgun (WGS) entry which is preliminary data.</text>
</comment>
<evidence type="ECO:0000313" key="2">
    <source>
        <dbReference type="Proteomes" id="UP000289738"/>
    </source>
</evidence>
<reference evidence="1 2" key="1">
    <citation type="submission" date="2019-01" db="EMBL/GenBank/DDBJ databases">
        <title>Sequencing of cultivated peanut Arachis hypogaea provides insights into genome evolution and oil improvement.</title>
        <authorList>
            <person name="Chen X."/>
        </authorList>
    </citation>
    <scope>NUCLEOTIDE SEQUENCE [LARGE SCALE GENOMIC DNA]</scope>
    <source>
        <strain evidence="2">cv. Fuhuasheng</strain>
        <tissue evidence="1">Leaves</tissue>
    </source>
</reference>